<dbReference type="RefSeq" id="WP_276097092.1">
    <property type="nucleotide sequence ID" value="NZ_JARJBC010000042.1"/>
</dbReference>
<dbReference type="Proteomes" id="UP001216579">
    <property type="component" value="Unassembled WGS sequence"/>
</dbReference>
<reference evidence="1 2" key="1">
    <citation type="submission" date="2023-03" db="EMBL/GenBank/DDBJ databases">
        <title>Draft genome sequence of Streptomyces sp. RB6PN23 isolated from peat swamp forest in Thailand.</title>
        <authorList>
            <person name="Klaysubun C."/>
            <person name="Duangmal K."/>
        </authorList>
    </citation>
    <scope>NUCLEOTIDE SEQUENCE [LARGE SCALE GENOMIC DNA]</scope>
    <source>
        <strain evidence="1 2">RB6PN23</strain>
    </source>
</reference>
<name>A0ABT5ZWU0_9ACTN</name>
<evidence type="ECO:0000313" key="1">
    <source>
        <dbReference type="EMBL" id="MDF3294292.1"/>
    </source>
</evidence>
<keyword evidence="2" id="KW-1185">Reference proteome</keyword>
<protein>
    <submittedName>
        <fullName evidence="1">Uncharacterized protein</fullName>
    </submittedName>
</protein>
<accession>A0ABT5ZWU0</accession>
<sequence length="58" mass="6254">MEHAALLLAAGVVGAARHEVAQGGEVRFDTAAQGRASYDRRFAQESVARSDDTEFVDF</sequence>
<dbReference type="EMBL" id="JARJBC010000042">
    <property type="protein sequence ID" value="MDF3294292.1"/>
    <property type="molecule type" value="Genomic_DNA"/>
</dbReference>
<comment type="caution">
    <text evidence="1">The sequence shown here is derived from an EMBL/GenBank/DDBJ whole genome shotgun (WGS) entry which is preliminary data.</text>
</comment>
<gene>
    <name evidence="1" type="ORF">P3G67_34855</name>
</gene>
<proteinExistence type="predicted"/>
<organism evidence="1 2">
    <name type="scientific">Streptomyces silvisoli</name>
    <dbReference type="NCBI Taxonomy" id="3034235"/>
    <lineage>
        <taxon>Bacteria</taxon>
        <taxon>Bacillati</taxon>
        <taxon>Actinomycetota</taxon>
        <taxon>Actinomycetes</taxon>
        <taxon>Kitasatosporales</taxon>
        <taxon>Streptomycetaceae</taxon>
        <taxon>Streptomyces</taxon>
    </lineage>
</organism>
<evidence type="ECO:0000313" key="2">
    <source>
        <dbReference type="Proteomes" id="UP001216579"/>
    </source>
</evidence>